<evidence type="ECO:0000313" key="3">
    <source>
        <dbReference type="EMBL" id="CAI2363074.1"/>
    </source>
</evidence>
<accession>A0AAD1X6X6</accession>
<feature type="region of interest" description="Disordered" evidence="2">
    <location>
        <begin position="199"/>
        <end position="228"/>
    </location>
</feature>
<feature type="compositionally biased region" description="Polar residues" evidence="2">
    <location>
        <begin position="276"/>
        <end position="290"/>
    </location>
</feature>
<evidence type="ECO:0000256" key="1">
    <source>
        <dbReference type="SAM" id="Coils"/>
    </source>
</evidence>
<feature type="region of interest" description="Disordered" evidence="2">
    <location>
        <begin position="16"/>
        <end position="58"/>
    </location>
</feature>
<evidence type="ECO:0000256" key="2">
    <source>
        <dbReference type="SAM" id="MobiDB-lite"/>
    </source>
</evidence>
<organism evidence="3 4">
    <name type="scientific">Euplotes crassus</name>
    <dbReference type="NCBI Taxonomy" id="5936"/>
    <lineage>
        <taxon>Eukaryota</taxon>
        <taxon>Sar</taxon>
        <taxon>Alveolata</taxon>
        <taxon>Ciliophora</taxon>
        <taxon>Intramacronucleata</taxon>
        <taxon>Spirotrichea</taxon>
        <taxon>Hypotrichia</taxon>
        <taxon>Euplotida</taxon>
        <taxon>Euplotidae</taxon>
        <taxon>Moneuplotes</taxon>
    </lineage>
</organism>
<keyword evidence="4" id="KW-1185">Reference proteome</keyword>
<evidence type="ECO:0000313" key="4">
    <source>
        <dbReference type="Proteomes" id="UP001295684"/>
    </source>
</evidence>
<gene>
    <name evidence="3" type="ORF">ECRASSUSDP1_LOCUS4404</name>
</gene>
<name>A0AAD1X6X6_EUPCR</name>
<comment type="caution">
    <text evidence="3">The sequence shown here is derived from an EMBL/GenBank/DDBJ whole genome shotgun (WGS) entry which is preliminary data.</text>
</comment>
<sequence>MNLRYCSVERGLYHYSPGRSPKNAHSSPLEASPSKNLSKAGEHLFNEPSEVEHEYGTSEDEEFIDIEYSERYRSSESMVVSASGGNRINTIKEMKTHRNAQPEKVTFEQPKLAFQNNDSSVILTPRETIPPLSKKKKKSGKNTQNEYRRKPRVEHEKEQILNVQTKHENETSPFKKSHNVKNSQDQIVLTQSDQVPKQKFHKGEYSNLDRDRAEQSWGKPPQFKQKEMGDLQSQDEEYLGEDNMQEKNNKLIKSKKIGENFGNMTNPGMNEKDSLNDQANQQTSHFNTNPTPKPASMQDIHNDHVLISQLTEAQQRIQEQDSLIVTLRSDIKQLQDLLAQKDNQFKSLHTQKVAEATEMNKFYQDRLKAERMAGASETPRIQTENQMIREQVRMLLDDAKEHTHDIGRLKKLIGMYELQKEEFEHKFTLVRNKEIKLEAELDQAAEKYKAEEAKNRQLKMDYDELKFQMQRSRIFKDIDTPNFRSPKELYDDVNDFHPRREYTPVNYNCPAPIAPKVVPNYDNSCHNETRADDQIDSQNLFDDVLFRKNMKSSVGDLLRWDSTKGVYSNLPSKPQAHPQNPRNMNGSPTRPHPVNYSPRNY</sequence>
<reference evidence="3" key="1">
    <citation type="submission" date="2023-07" db="EMBL/GenBank/DDBJ databases">
        <authorList>
            <consortium name="AG Swart"/>
            <person name="Singh M."/>
            <person name="Singh A."/>
            <person name="Seah K."/>
            <person name="Emmerich C."/>
        </authorList>
    </citation>
    <scope>NUCLEOTIDE SEQUENCE</scope>
    <source>
        <strain evidence="3">DP1</strain>
    </source>
</reference>
<feature type="compositionally biased region" description="Polar residues" evidence="2">
    <location>
        <begin position="568"/>
        <end position="588"/>
    </location>
</feature>
<feature type="coiled-coil region" evidence="1">
    <location>
        <begin position="434"/>
        <end position="468"/>
    </location>
</feature>
<feature type="region of interest" description="Disordered" evidence="2">
    <location>
        <begin position="568"/>
        <end position="601"/>
    </location>
</feature>
<feature type="coiled-coil region" evidence="1">
    <location>
        <begin position="324"/>
        <end position="351"/>
    </location>
</feature>
<dbReference type="EMBL" id="CAMPGE010004225">
    <property type="protein sequence ID" value="CAI2363074.1"/>
    <property type="molecule type" value="Genomic_DNA"/>
</dbReference>
<dbReference type="AlphaFoldDB" id="A0AAD1X6X6"/>
<feature type="region of interest" description="Disordered" evidence="2">
    <location>
        <begin position="270"/>
        <end position="298"/>
    </location>
</feature>
<proteinExistence type="predicted"/>
<feature type="region of interest" description="Disordered" evidence="2">
    <location>
        <begin position="119"/>
        <end position="157"/>
    </location>
</feature>
<keyword evidence="1" id="KW-0175">Coiled coil</keyword>
<feature type="compositionally biased region" description="Basic and acidic residues" evidence="2">
    <location>
        <begin position="201"/>
        <end position="214"/>
    </location>
</feature>
<protein>
    <submittedName>
        <fullName evidence="3">Uncharacterized protein</fullName>
    </submittedName>
</protein>
<dbReference type="Proteomes" id="UP001295684">
    <property type="component" value="Unassembled WGS sequence"/>
</dbReference>
<feature type="compositionally biased region" description="Basic and acidic residues" evidence="2">
    <location>
        <begin position="40"/>
        <end position="56"/>
    </location>
</feature>